<dbReference type="EMBL" id="AP019307">
    <property type="protein sequence ID" value="BBH17745.1"/>
    <property type="molecule type" value="Genomic_DNA"/>
</dbReference>
<dbReference type="Proteomes" id="UP000271573">
    <property type="component" value="Chromosome"/>
</dbReference>
<gene>
    <name evidence="1" type="ORF">Back2_20320</name>
</gene>
<proteinExistence type="predicted"/>
<dbReference type="KEGG" id="nbe:Back2_20320"/>
<keyword evidence="2" id="KW-1185">Reference proteome</keyword>
<reference evidence="1 2" key="1">
    <citation type="submission" date="2018-11" db="EMBL/GenBank/DDBJ databases">
        <title>Complete genome sequence of Nocardioides baekrokdamisoli strain KCTC 39748.</title>
        <authorList>
            <person name="Kang S.W."/>
            <person name="Lee K.C."/>
            <person name="Kim K.K."/>
            <person name="Kim J.S."/>
            <person name="Kim D.S."/>
            <person name="Ko S.H."/>
            <person name="Yang S.H."/>
            <person name="Shin Y.K."/>
            <person name="Lee J.S."/>
        </authorList>
    </citation>
    <scope>NUCLEOTIDE SEQUENCE [LARGE SCALE GENOMIC DNA]</scope>
    <source>
        <strain evidence="1 2">KCTC 39748</strain>
    </source>
</reference>
<protein>
    <recommendedName>
        <fullName evidence="3">Suppressor of fused-like domain-containing protein</fullName>
    </recommendedName>
</protein>
<dbReference type="RefSeq" id="WP_197715172.1">
    <property type="nucleotide sequence ID" value="NZ_AP019307.1"/>
</dbReference>
<dbReference type="AlphaFoldDB" id="A0A3G9INX3"/>
<organism evidence="1 2">
    <name type="scientific">Nocardioides baekrokdamisoli</name>
    <dbReference type="NCBI Taxonomy" id="1804624"/>
    <lineage>
        <taxon>Bacteria</taxon>
        <taxon>Bacillati</taxon>
        <taxon>Actinomycetota</taxon>
        <taxon>Actinomycetes</taxon>
        <taxon>Propionibacteriales</taxon>
        <taxon>Nocardioidaceae</taxon>
        <taxon>Nocardioides</taxon>
    </lineage>
</organism>
<name>A0A3G9INX3_9ACTN</name>
<evidence type="ECO:0000313" key="2">
    <source>
        <dbReference type="Proteomes" id="UP000271573"/>
    </source>
</evidence>
<sequence>MVFAPLAADPDDARVDVGDDLPINIAGMYPTYAIEREFIAERGLQAFWELDWDPYDVSRRPAV</sequence>
<accession>A0A3G9INX3</accession>
<evidence type="ECO:0008006" key="3">
    <source>
        <dbReference type="Google" id="ProtNLM"/>
    </source>
</evidence>
<evidence type="ECO:0000313" key="1">
    <source>
        <dbReference type="EMBL" id="BBH17745.1"/>
    </source>
</evidence>